<organism evidence="3 4">
    <name type="scientific">Danxiaibacter flavus</name>
    <dbReference type="NCBI Taxonomy" id="3049108"/>
    <lineage>
        <taxon>Bacteria</taxon>
        <taxon>Pseudomonadati</taxon>
        <taxon>Bacteroidota</taxon>
        <taxon>Chitinophagia</taxon>
        <taxon>Chitinophagales</taxon>
        <taxon>Chitinophagaceae</taxon>
        <taxon>Danxiaibacter</taxon>
    </lineage>
</organism>
<accession>A0ABV3ZC74</accession>
<sequence length="155" mass="17387">MKQSTKNYRDINATPEKLYNAFTDPSALEIWQAPGDMTAKIHHFDLRVGGGYEMSLFYPDKATIHAGKTADKEDRYTARFIELIPNRKIVEAVQFNTTDPDFAGEMMIEITFEPVEMGTRVTFLFTGIPAGIKPADNEAGTISSLEKLAKYVETN</sequence>
<comment type="similarity">
    <text evidence="1">Belongs to the AHA1 family.</text>
</comment>
<evidence type="ECO:0000313" key="4">
    <source>
        <dbReference type="Proteomes" id="UP001560573"/>
    </source>
</evidence>
<dbReference type="Proteomes" id="UP001560573">
    <property type="component" value="Unassembled WGS sequence"/>
</dbReference>
<protein>
    <submittedName>
        <fullName evidence="3">SRPBCC family protein</fullName>
    </submittedName>
</protein>
<evidence type="ECO:0000313" key="3">
    <source>
        <dbReference type="EMBL" id="MEX6686819.1"/>
    </source>
</evidence>
<keyword evidence="4" id="KW-1185">Reference proteome</keyword>
<dbReference type="SUPFAM" id="SSF55961">
    <property type="entry name" value="Bet v1-like"/>
    <property type="match status" value="1"/>
</dbReference>
<dbReference type="InterPro" id="IPR023393">
    <property type="entry name" value="START-like_dom_sf"/>
</dbReference>
<reference evidence="3 4" key="1">
    <citation type="submission" date="2023-07" db="EMBL/GenBank/DDBJ databases">
        <authorList>
            <person name="Lian W.-H."/>
        </authorList>
    </citation>
    <scope>NUCLEOTIDE SEQUENCE [LARGE SCALE GENOMIC DNA]</scope>
    <source>
        <strain evidence="3 4">SYSU DXS3180</strain>
    </source>
</reference>
<dbReference type="EMBL" id="JAULBC010000001">
    <property type="protein sequence ID" value="MEX6686819.1"/>
    <property type="molecule type" value="Genomic_DNA"/>
</dbReference>
<dbReference type="RefSeq" id="WP_369328216.1">
    <property type="nucleotide sequence ID" value="NZ_JAULBC010000001.1"/>
</dbReference>
<evidence type="ECO:0000259" key="2">
    <source>
        <dbReference type="Pfam" id="PF08327"/>
    </source>
</evidence>
<evidence type="ECO:0000256" key="1">
    <source>
        <dbReference type="ARBA" id="ARBA00006817"/>
    </source>
</evidence>
<dbReference type="Gene3D" id="3.30.530.20">
    <property type="match status" value="1"/>
</dbReference>
<dbReference type="InterPro" id="IPR013538">
    <property type="entry name" value="ASHA1/2-like_C"/>
</dbReference>
<feature type="domain" description="Activator of Hsp90 ATPase homologue 1/2-like C-terminal" evidence="2">
    <location>
        <begin position="12"/>
        <end position="153"/>
    </location>
</feature>
<comment type="caution">
    <text evidence="3">The sequence shown here is derived from an EMBL/GenBank/DDBJ whole genome shotgun (WGS) entry which is preliminary data.</text>
</comment>
<gene>
    <name evidence="3" type="ORF">QTN47_04895</name>
</gene>
<name>A0ABV3ZC74_9BACT</name>
<proteinExistence type="inferred from homology"/>
<dbReference type="CDD" id="cd08895">
    <property type="entry name" value="SRPBCC_CalC_Aha1-like_2"/>
    <property type="match status" value="1"/>
</dbReference>
<dbReference type="Pfam" id="PF08327">
    <property type="entry name" value="AHSA1"/>
    <property type="match status" value="1"/>
</dbReference>